<sequence>MKYGLILNGQIECDPVSDHTILTRKAAQMGFNLTETTFTEAVVQRIASRALWIVPGIEERPQPPAPTGYRGTLTGWQYQPSHPRLLRTITYTAMPFDDAVADTLNHIAEQQDTALARIEHGYTEQEVKTWAQQQAEAAAWTADHTASVPLIEGLALRRGVTVAVVVEKINAKVTAAATMTGIVLGDAQAAGDQINALKVQHETDTLPDDWFDQLQAMASGWRKNWPPELM</sequence>
<dbReference type="Proteomes" id="UP000565262">
    <property type="component" value="Unassembled WGS sequence"/>
</dbReference>
<evidence type="ECO:0000313" key="1">
    <source>
        <dbReference type="EMBL" id="MBB1489378.1"/>
    </source>
</evidence>
<proteinExistence type="predicted"/>
<protein>
    <submittedName>
        <fullName evidence="1">Uncharacterized protein</fullName>
    </submittedName>
</protein>
<reference evidence="1 2" key="1">
    <citation type="submission" date="2020-08" db="EMBL/GenBank/DDBJ databases">
        <title>Oceanospirillum sp. nov. isolated from marine sediment.</title>
        <authorList>
            <person name="Ji X."/>
        </authorList>
    </citation>
    <scope>NUCLEOTIDE SEQUENCE [LARGE SCALE GENOMIC DNA]</scope>
    <source>
        <strain evidence="1 2">D5</strain>
    </source>
</reference>
<comment type="caution">
    <text evidence="1">The sequence shown here is derived from an EMBL/GenBank/DDBJ whole genome shotgun (WGS) entry which is preliminary data.</text>
</comment>
<organism evidence="1 2">
    <name type="scientific">Oceanospirillum sediminis</name>
    <dbReference type="NCBI Taxonomy" id="2760088"/>
    <lineage>
        <taxon>Bacteria</taxon>
        <taxon>Pseudomonadati</taxon>
        <taxon>Pseudomonadota</taxon>
        <taxon>Gammaproteobacteria</taxon>
        <taxon>Oceanospirillales</taxon>
        <taxon>Oceanospirillaceae</taxon>
        <taxon>Oceanospirillum</taxon>
    </lineage>
</organism>
<gene>
    <name evidence="1" type="ORF">H4O21_22465</name>
</gene>
<keyword evidence="2" id="KW-1185">Reference proteome</keyword>
<dbReference type="RefSeq" id="WP_182811507.1">
    <property type="nucleotide sequence ID" value="NZ_JACJFM010000052.1"/>
</dbReference>
<dbReference type="EMBL" id="JACJFM010000052">
    <property type="protein sequence ID" value="MBB1489378.1"/>
    <property type="molecule type" value="Genomic_DNA"/>
</dbReference>
<evidence type="ECO:0000313" key="2">
    <source>
        <dbReference type="Proteomes" id="UP000565262"/>
    </source>
</evidence>
<name>A0A839IWP1_9GAMM</name>
<accession>A0A839IWP1</accession>
<dbReference type="AlphaFoldDB" id="A0A839IWP1"/>